<evidence type="ECO:0000313" key="2">
    <source>
        <dbReference type="Proteomes" id="UP001497535"/>
    </source>
</evidence>
<keyword evidence="2" id="KW-1185">Reference proteome</keyword>
<dbReference type="Proteomes" id="UP001497535">
    <property type="component" value="Unassembled WGS sequence"/>
</dbReference>
<name>A0ACB1AK50_MELEN</name>
<organism evidence="1 2">
    <name type="scientific">Meloidogyne enterolobii</name>
    <name type="common">Root-knot nematode worm</name>
    <name type="synonym">Meloidogyne mayaguensis</name>
    <dbReference type="NCBI Taxonomy" id="390850"/>
    <lineage>
        <taxon>Eukaryota</taxon>
        <taxon>Metazoa</taxon>
        <taxon>Ecdysozoa</taxon>
        <taxon>Nematoda</taxon>
        <taxon>Chromadorea</taxon>
        <taxon>Rhabditida</taxon>
        <taxon>Tylenchina</taxon>
        <taxon>Tylenchomorpha</taxon>
        <taxon>Tylenchoidea</taxon>
        <taxon>Meloidogynidae</taxon>
        <taxon>Meloidogyninae</taxon>
        <taxon>Meloidogyne</taxon>
    </lineage>
</organism>
<accession>A0ACB1AK50</accession>
<protein>
    <submittedName>
        <fullName evidence="1">Uncharacterized protein</fullName>
    </submittedName>
</protein>
<evidence type="ECO:0000313" key="1">
    <source>
        <dbReference type="EMBL" id="CAK5091937.1"/>
    </source>
</evidence>
<sequence>MSRMPLPWLWSFLFFLMLFILGISSQFGLAEVMITAIYDQFPAVRPYRGWLAVGVCGSLFLVGLIMCTRVRFMVLYGNFVLSIYAYQINIIKFIRLNTYK</sequence>
<comment type="caution">
    <text evidence="1">The sequence shown here is derived from an EMBL/GenBank/DDBJ whole genome shotgun (WGS) entry which is preliminary data.</text>
</comment>
<gene>
    <name evidence="1" type="ORF">MENTE1834_LOCUS39803</name>
</gene>
<dbReference type="EMBL" id="CAVMJV010000091">
    <property type="protein sequence ID" value="CAK5091937.1"/>
    <property type="molecule type" value="Genomic_DNA"/>
</dbReference>
<reference evidence="1" key="1">
    <citation type="submission" date="2023-11" db="EMBL/GenBank/DDBJ databases">
        <authorList>
            <person name="Poullet M."/>
        </authorList>
    </citation>
    <scope>NUCLEOTIDE SEQUENCE</scope>
    <source>
        <strain evidence="1">E1834</strain>
    </source>
</reference>
<proteinExistence type="predicted"/>